<dbReference type="EMBL" id="PVWJ01000095">
    <property type="protein sequence ID" value="PSB01657.1"/>
    <property type="molecule type" value="Genomic_DNA"/>
</dbReference>
<dbReference type="PANTHER" id="PTHR30002">
    <property type="entry name" value="EPOXYQUEUOSINE REDUCTASE"/>
    <property type="match status" value="1"/>
</dbReference>
<dbReference type="GO" id="GO:0051539">
    <property type="term" value="F:4 iron, 4 sulfur cluster binding"/>
    <property type="evidence" value="ECO:0007669"/>
    <property type="project" value="UniProtKB-KW"/>
</dbReference>
<evidence type="ECO:0000313" key="11">
    <source>
        <dbReference type="EMBL" id="PSB01657.1"/>
    </source>
</evidence>
<feature type="binding site" evidence="9">
    <location>
        <begin position="137"/>
        <end position="139"/>
    </location>
    <ligand>
        <name>cob(II)alamin</name>
        <dbReference type="ChEBI" id="CHEBI:16304"/>
    </ligand>
</feature>
<evidence type="ECO:0000256" key="9">
    <source>
        <dbReference type="HAMAP-Rule" id="MF_00916"/>
    </source>
</evidence>
<keyword evidence="8 9" id="KW-0411">Iron-sulfur</keyword>
<dbReference type="UniPathway" id="UPA00392"/>
<feature type="binding site" evidence="9">
    <location>
        <position position="132"/>
    </location>
    <ligand>
        <name>cob(II)alamin</name>
        <dbReference type="ChEBI" id="CHEBI:16304"/>
    </ligand>
</feature>
<keyword evidence="12" id="KW-1185">Reference proteome</keyword>
<proteinExistence type="inferred from homology"/>
<dbReference type="PANTHER" id="PTHR30002:SF4">
    <property type="entry name" value="EPOXYQUEUOSINE REDUCTASE"/>
    <property type="match status" value="1"/>
</dbReference>
<keyword evidence="1 9" id="KW-0004">4Fe-4S</keyword>
<evidence type="ECO:0000259" key="10">
    <source>
        <dbReference type="PROSITE" id="PS51379"/>
    </source>
</evidence>
<name>A0A2T1C0F9_9CYAN</name>
<dbReference type="GO" id="GO:0008616">
    <property type="term" value="P:tRNA queuosine(34) biosynthetic process"/>
    <property type="evidence" value="ECO:0007669"/>
    <property type="project" value="UniProtKB-UniRule"/>
</dbReference>
<dbReference type="InterPro" id="IPR013542">
    <property type="entry name" value="QueG_DUF1730"/>
</dbReference>
<organism evidence="11 12">
    <name type="scientific">Merismopedia glauca CCAP 1448/3</name>
    <dbReference type="NCBI Taxonomy" id="1296344"/>
    <lineage>
        <taxon>Bacteria</taxon>
        <taxon>Bacillati</taxon>
        <taxon>Cyanobacteriota</taxon>
        <taxon>Cyanophyceae</taxon>
        <taxon>Synechococcales</taxon>
        <taxon>Merismopediaceae</taxon>
        <taxon>Merismopedia</taxon>
    </lineage>
</organism>
<evidence type="ECO:0000256" key="1">
    <source>
        <dbReference type="ARBA" id="ARBA00022485"/>
    </source>
</evidence>
<keyword evidence="5 9" id="KW-0671">Queuosine biosynthesis</keyword>
<comment type="similarity">
    <text evidence="9">Belongs to the QueG family.</text>
</comment>
<feature type="binding site" evidence="9">
    <location>
        <position position="156"/>
    </location>
    <ligand>
        <name>cob(II)alamin</name>
        <dbReference type="ChEBI" id="CHEBI:16304"/>
    </ligand>
</feature>
<dbReference type="InterPro" id="IPR017900">
    <property type="entry name" value="4Fe4S_Fe_S_CS"/>
</dbReference>
<sequence length="314" mass="36075">MVTEITSDAIKQKALEIGFHKVGIAAIDVSRQNEAANYLQNWLELGYQGDMEWMQNPKRQDIYLTMPQVSSVIAVALNYYTPHQRLEGEEYAKISRYGWGRDYHKIMHKKLKFLCSWLEDRGEGILTKYYADTGPISDKFWAQQAGLGWVAKNGNLITREYGSWVFLGEVLTNLELTDDTPHTQHCGSCTRCLEACPTGAITSPYVVDANRCIAYHTIENREEKLPEDITPHLSGWVAGCDICQDVCPWNQRFSQPTNVREFEPYPENLAPKLIELAEISEEKWHQQFTASALRRIKPEMWQRNAKANLKNLDK</sequence>
<evidence type="ECO:0000256" key="5">
    <source>
        <dbReference type="ARBA" id="ARBA00022785"/>
    </source>
</evidence>
<protein>
    <recommendedName>
        <fullName evidence="9">Epoxyqueuosine reductase</fullName>
        <ecNumber evidence="9">1.17.99.6</ecNumber>
    </recommendedName>
    <alternativeName>
        <fullName evidence="9">Queuosine biosynthesis protein QueG</fullName>
    </alternativeName>
</protein>
<accession>A0A2T1C0F9</accession>
<keyword evidence="9" id="KW-0846">Cobalamin</keyword>
<dbReference type="GO" id="GO:0031419">
    <property type="term" value="F:cobalamin binding"/>
    <property type="evidence" value="ECO:0007669"/>
    <property type="project" value="UniProtKB-KW"/>
</dbReference>
<keyword evidence="2 9" id="KW-0963">Cytoplasm</keyword>
<keyword evidence="7 9" id="KW-0408">Iron</keyword>
<feature type="binding site" evidence="9">
    <location>
        <position position="192"/>
    </location>
    <ligand>
        <name>[4Fe-4S] cluster</name>
        <dbReference type="ChEBI" id="CHEBI:49883"/>
        <label>1</label>
    </ligand>
</feature>
<evidence type="ECO:0000256" key="6">
    <source>
        <dbReference type="ARBA" id="ARBA00023002"/>
    </source>
</evidence>
<dbReference type="HAMAP" id="MF_00916">
    <property type="entry name" value="QueG"/>
    <property type="match status" value="1"/>
</dbReference>
<dbReference type="NCBIfam" id="TIGR00276">
    <property type="entry name" value="tRNA epoxyqueuosine(34) reductase QueG"/>
    <property type="match status" value="1"/>
</dbReference>
<reference evidence="11 12" key="1">
    <citation type="submission" date="2018-02" db="EMBL/GenBank/DDBJ databases">
        <authorList>
            <person name="Cohen D.B."/>
            <person name="Kent A.D."/>
        </authorList>
    </citation>
    <scope>NUCLEOTIDE SEQUENCE [LARGE SCALE GENOMIC DNA]</scope>
    <source>
        <strain evidence="11 12">CCAP 1448/3</strain>
    </source>
</reference>
<dbReference type="PROSITE" id="PS00198">
    <property type="entry name" value="4FE4S_FER_1"/>
    <property type="match status" value="1"/>
</dbReference>
<evidence type="ECO:0000256" key="2">
    <source>
        <dbReference type="ARBA" id="ARBA00022490"/>
    </source>
</evidence>
<keyword evidence="4 9" id="KW-0479">Metal-binding</keyword>
<feature type="binding site" evidence="9">
    <location>
        <position position="186"/>
    </location>
    <ligand>
        <name>[4Fe-4S] cluster</name>
        <dbReference type="ChEBI" id="CHEBI:49883"/>
        <label>1</label>
    </ligand>
</feature>
<feature type="binding site" evidence="9">
    <location>
        <position position="240"/>
    </location>
    <ligand>
        <name>[4Fe-4S] cluster</name>
        <dbReference type="ChEBI" id="CHEBI:49883"/>
        <label>2</label>
    </ligand>
</feature>
<comment type="caution">
    <text evidence="9">Lacks conserved residue(s) required for the propagation of feature annotation.</text>
</comment>
<evidence type="ECO:0000313" key="12">
    <source>
        <dbReference type="Proteomes" id="UP000238762"/>
    </source>
</evidence>
<dbReference type="GO" id="GO:0005737">
    <property type="term" value="C:cytoplasm"/>
    <property type="evidence" value="ECO:0007669"/>
    <property type="project" value="UniProtKB-SubCell"/>
</dbReference>
<dbReference type="PROSITE" id="PS51379">
    <property type="entry name" value="4FE4S_FER_2"/>
    <property type="match status" value="1"/>
</dbReference>
<feature type="binding site" evidence="9">
    <location>
        <position position="59"/>
    </location>
    <ligand>
        <name>cob(II)alamin</name>
        <dbReference type="ChEBI" id="CHEBI:16304"/>
    </ligand>
</feature>
<comment type="cofactor">
    <cofactor evidence="9">
        <name>cob(II)alamin</name>
        <dbReference type="ChEBI" id="CHEBI:16304"/>
    </cofactor>
</comment>
<feature type="binding site" evidence="9">
    <location>
        <position position="167"/>
    </location>
    <ligand>
        <name>cob(II)alamin</name>
        <dbReference type="ChEBI" id="CHEBI:16304"/>
    </ligand>
</feature>
<feature type="binding site" evidence="9">
    <location>
        <position position="189"/>
    </location>
    <ligand>
        <name>[4Fe-4S] cluster</name>
        <dbReference type="ChEBI" id="CHEBI:49883"/>
        <label>1</label>
    </ligand>
</feature>
<dbReference type="EC" id="1.17.99.6" evidence="9"/>
<evidence type="ECO:0000256" key="4">
    <source>
        <dbReference type="ARBA" id="ARBA00022723"/>
    </source>
</evidence>
<feature type="binding site" evidence="9">
    <location>
        <position position="212"/>
    </location>
    <ligand>
        <name>[4Fe-4S] cluster</name>
        <dbReference type="ChEBI" id="CHEBI:49883"/>
        <label>2</label>
    </ligand>
</feature>
<comment type="catalytic activity">
    <reaction evidence="9">
        <text>epoxyqueuosine(34) in tRNA + AH2 = queuosine(34) in tRNA + A + H2O</text>
        <dbReference type="Rhea" id="RHEA:32159"/>
        <dbReference type="Rhea" id="RHEA-COMP:18571"/>
        <dbReference type="Rhea" id="RHEA-COMP:18582"/>
        <dbReference type="ChEBI" id="CHEBI:13193"/>
        <dbReference type="ChEBI" id="CHEBI:15377"/>
        <dbReference type="ChEBI" id="CHEBI:17499"/>
        <dbReference type="ChEBI" id="CHEBI:194431"/>
        <dbReference type="ChEBI" id="CHEBI:194443"/>
        <dbReference type="EC" id="1.17.99.6"/>
    </reaction>
</comment>
<dbReference type="Pfam" id="PF13484">
    <property type="entry name" value="Fer4_16"/>
    <property type="match status" value="1"/>
</dbReference>
<evidence type="ECO:0000256" key="8">
    <source>
        <dbReference type="ARBA" id="ARBA00023014"/>
    </source>
</evidence>
<dbReference type="InterPro" id="IPR017896">
    <property type="entry name" value="4Fe4S_Fe-S-bd"/>
</dbReference>
<comment type="cofactor">
    <cofactor evidence="9">
        <name>[4Fe-4S] cluster</name>
        <dbReference type="ChEBI" id="CHEBI:49883"/>
    </cofactor>
    <text evidence="9">Binds 2 [4Fe-4S] clusters per monomer.</text>
</comment>
<dbReference type="SUPFAM" id="SSF46548">
    <property type="entry name" value="alpha-helical ferredoxin"/>
    <property type="match status" value="1"/>
</dbReference>
<gene>
    <name evidence="9 11" type="primary">queG</name>
    <name evidence="11" type="ORF">C7B64_17180</name>
</gene>
<dbReference type="Pfam" id="PF08331">
    <property type="entry name" value="QueG_DUF1730"/>
    <property type="match status" value="1"/>
</dbReference>
<feature type="binding site" evidence="9">
    <location>
        <begin position="240"/>
        <end position="241"/>
    </location>
    <ligand>
        <name>cob(II)alamin</name>
        <dbReference type="ChEBI" id="CHEBI:16304"/>
    </ligand>
</feature>
<keyword evidence="6 9" id="KW-0560">Oxidoreductase</keyword>
<dbReference type="InterPro" id="IPR004453">
    <property type="entry name" value="QueG"/>
</dbReference>
<reference evidence="11 12" key="2">
    <citation type="submission" date="2018-03" db="EMBL/GenBank/DDBJ databases">
        <title>The ancient ancestry and fast evolution of plastids.</title>
        <authorList>
            <person name="Moore K.R."/>
            <person name="Magnabosco C."/>
            <person name="Momper L."/>
            <person name="Gold D.A."/>
            <person name="Bosak T."/>
            <person name="Fournier G.P."/>
        </authorList>
    </citation>
    <scope>NUCLEOTIDE SEQUENCE [LARGE SCALE GENOMIC DNA]</scope>
    <source>
        <strain evidence="11 12">CCAP 1448/3</strain>
    </source>
</reference>
<dbReference type="Gene3D" id="3.30.70.20">
    <property type="match status" value="1"/>
</dbReference>
<feature type="binding site" evidence="9">
    <location>
        <position position="247"/>
    </location>
    <ligand>
        <name>[4Fe-4S] cluster</name>
        <dbReference type="ChEBI" id="CHEBI:49883"/>
        <label>1</label>
    </ligand>
</feature>
<evidence type="ECO:0000256" key="7">
    <source>
        <dbReference type="ARBA" id="ARBA00023004"/>
    </source>
</evidence>
<comment type="subunit">
    <text evidence="9">Monomer.</text>
</comment>
<feature type="binding site" evidence="9">
    <location>
        <position position="243"/>
    </location>
    <ligand>
        <name>[4Fe-4S] cluster</name>
        <dbReference type="ChEBI" id="CHEBI:49883"/>
        <label>2</label>
    </ligand>
</feature>
<feature type="domain" description="4Fe-4S ferredoxin-type" evidence="10">
    <location>
        <begin position="177"/>
        <end position="206"/>
    </location>
</feature>
<feature type="binding site" evidence="9">
    <location>
        <position position="196"/>
    </location>
    <ligand>
        <name>[4Fe-4S] cluster</name>
        <dbReference type="ChEBI" id="CHEBI:49883"/>
        <label>2</label>
    </ligand>
</feature>
<dbReference type="OrthoDB" id="9784571at2"/>
<evidence type="ECO:0000256" key="3">
    <source>
        <dbReference type="ARBA" id="ARBA00022694"/>
    </source>
</evidence>
<comment type="function">
    <text evidence="9">Catalyzes the conversion of epoxyqueuosine (oQ) to queuosine (Q), which is a hypermodified base found in the wobble positions of tRNA(Asp), tRNA(Asn), tRNA(His) and tRNA(Tyr).</text>
</comment>
<feature type="active site" description="Proton donor" evidence="9">
    <location>
        <position position="132"/>
    </location>
</feature>
<dbReference type="GO" id="GO:0052693">
    <property type="term" value="F:epoxyqueuosine reductase activity"/>
    <property type="evidence" value="ECO:0007669"/>
    <property type="project" value="UniProtKB-UniRule"/>
</dbReference>
<feature type="binding site" evidence="9">
    <location>
        <position position="153"/>
    </location>
    <ligand>
        <name>cob(II)alamin</name>
        <dbReference type="ChEBI" id="CHEBI:16304"/>
    </ligand>
</feature>
<comment type="pathway">
    <text evidence="9">tRNA modification; tRNA-queuosine biosynthesis.</text>
</comment>
<comment type="caution">
    <text evidence="11">The sequence shown here is derived from an EMBL/GenBank/DDBJ whole genome shotgun (WGS) entry which is preliminary data.</text>
</comment>
<dbReference type="Proteomes" id="UP000238762">
    <property type="component" value="Unassembled WGS sequence"/>
</dbReference>
<keyword evidence="9" id="KW-0170">Cobalt</keyword>
<keyword evidence="3 9" id="KW-0819">tRNA processing</keyword>
<dbReference type="GO" id="GO:0046872">
    <property type="term" value="F:metal ion binding"/>
    <property type="evidence" value="ECO:0007669"/>
    <property type="project" value="UniProtKB-KW"/>
</dbReference>
<dbReference type="AlphaFoldDB" id="A0A2T1C0F9"/>
<comment type="subcellular location">
    <subcellularLocation>
        <location evidence="9">Cytoplasm</location>
    </subcellularLocation>
</comment>